<keyword evidence="2" id="KW-1185">Reference proteome</keyword>
<dbReference type="PANTHER" id="PTHR37507">
    <property type="entry name" value="SPORULATION PROTEIN YDCC"/>
    <property type="match status" value="1"/>
</dbReference>
<protein>
    <submittedName>
        <fullName evidence="1">Outer membrane lipoprotein carrier protein LolA</fullName>
    </submittedName>
</protein>
<dbReference type="PANTHER" id="PTHR37507:SF2">
    <property type="entry name" value="SPORULATION PROTEIN YDCC"/>
    <property type="match status" value="1"/>
</dbReference>
<dbReference type="SUPFAM" id="SSF89392">
    <property type="entry name" value="Prokaryotic lipoproteins and lipoprotein localization factors"/>
    <property type="match status" value="1"/>
</dbReference>
<accession>A0AA41XE37</accession>
<dbReference type="AlphaFoldDB" id="A0AA41XE37"/>
<organism evidence="1 2">
    <name type="scientific">Ectobacillus ponti</name>
    <dbReference type="NCBI Taxonomy" id="2961894"/>
    <lineage>
        <taxon>Bacteria</taxon>
        <taxon>Bacillati</taxon>
        <taxon>Bacillota</taxon>
        <taxon>Bacilli</taxon>
        <taxon>Bacillales</taxon>
        <taxon>Bacillaceae</taxon>
        <taxon>Ectobacillus</taxon>
    </lineage>
</organism>
<comment type="caution">
    <text evidence="1">The sequence shown here is derived from an EMBL/GenBank/DDBJ whole genome shotgun (WGS) entry which is preliminary data.</text>
</comment>
<name>A0AA41XE37_9BACI</name>
<dbReference type="InterPro" id="IPR029046">
    <property type="entry name" value="LolA/LolB/LppX"/>
</dbReference>
<sequence length="316" mass="35670">MQKSKEDVIKDLEAKVSDMKSYEAKAKLSIKTGAEPQVYDVDIWHSKPSYYRVSLKNAKKDQSQIILRNDEGVFVLTPALNKSFRFQSNWPQNSSQAYLYESLVRDVLKDKEAAVFKATDDNYVFETKTNYQNHNMIPKQEIAFSKKDLSPVSVKLMDNDNNVLVQVDFSGVKFDKKFDKGAFDTKKNMSVARDEIPASAQQDQPFAVLYPNDLPKGVVKKEEKEMKTANGKRVILTYNGNKKSFTLIQEKALVAKTGTTVSMSGEPVDLGFTVGALTKDSITWSHNGVDYMLVSKELSQDELLTVARSVYQKAEK</sequence>
<dbReference type="Gene3D" id="2.50.20.10">
    <property type="entry name" value="Lipoprotein localisation LolA/LolB/LppX"/>
    <property type="match status" value="1"/>
</dbReference>
<evidence type="ECO:0000313" key="1">
    <source>
        <dbReference type="EMBL" id="MCP8971250.1"/>
    </source>
</evidence>
<proteinExistence type="predicted"/>
<gene>
    <name evidence="1" type="ORF">NK662_22280</name>
</gene>
<dbReference type="InterPro" id="IPR052944">
    <property type="entry name" value="Sporulation_related"/>
</dbReference>
<dbReference type="Proteomes" id="UP001156102">
    <property type="component" value="Unassembled WGS sequence"/>
</dbReference>
<keyword evidence="1" id="KW-0449">Lipoprotein</keyword>
<dbReference type="EMBL" id="JANCLT010000022">
    <property type="protein sequence ID" value="MCP8971250.1"/>
    <property type="molecule type" value="Genomic_DNA"/>
</dbReference>
<reference evidence="1" key="1">
    <citation type="submission" date="2022-07" db="EMBL/GenBank/DDBJ databases">
        <authorList>
            <person name="Li W.-J."/>
            <person name="Deng Q.-Q."/>
        </authorList>
    </citation>
    <scope>NUCLEOTIDE SEQUENCE</scope>
    <source>
        <strain evidence="1">SYSU M60031</strain>
    </source>
</reference>
<evidence type="ECO:0000313" key="2">
    <source>
        <dbReference type="Proteomes" id="UP001156102"/>
    </source>
</evidence>